<dbReference type="FunFam" id="3.40.50.300:FF:000298">
    <property type="entry name" value="ATP-binding cassette sub-family A member 12"/>
    <property type="match status" value="1"/>
</dbReference>
<evidence type="ECO:0000259" key="10">
    <source>
        <dbReference type="PROSITE" id="PS50893"/>
    </source>
</evidence>
<dbReference type="InterPro" id="IPR026082">
    <property type="entry name" value="ABCA"/>
</dbReference>
<keyword evidence="7 9" id="KW-1133">Transmembrane helix</keyword>
<dbReference type="SMART" id="SM00382">
    <property type="entry name" value="AAA"/>
    <property type="match status" value="1"/>
</dbReference>
<keyword evidence="2" id="KW-0813">Transport</keyword>
<dbReference type="InterPro" id="IPR003593">
    <property type="entry name" value="AAA+_ATPase"/>
</dbReference>
<dbReference type="GO" id="GO:0016020">
    <property type="term" value="C:membrane"/>
    <property type="evidence" value="ECO:0007669"/>
    <property type="project" value="UniProtKB-SubCell"/>
</dbReference>
<dbReference type="Gene3D" id="3.40.50.300">
    <property type="entry name" value="P-loop containing nucleotide triphosphate hydrolases"/>
    <property type="match status" value="1"/>
</dbReference>
<gene>
    <name evidence="11" type="ORF">PoB_000857400</name>
</gene>
<evidence type="ECO:0000256" key="2">
    <source>
        <dbReference type="ARBA" id="ARBA00022448"/>
    </source>
</evidence>
<organism evidence="11 12">
    <name type="scientific">Plakobranchus ocellatus</name>
    <dbReference type="NCBI Taxonomy" id="259542"/>
    <lineage>
        <taxon>Eukaryota</taxon>
        <taxon>Metazoa</taxon>
        <taxon>Spiralia</taxon>
        <taxon>Lophotrochozoa</taxon>
        <taxon>Mollusca</taxon>
        <taxon>Gastropoda</taxon>
        <taxon>Heterobranchia</taxon>
        <taxon>Euthyneura</taxon>
        <taxon>Panpulmonata</taxon>
        <taxon>Sacoglossa</taxon>
        <taxon>Placobranchoidea</taxon>
        <taxon>Plakobranchidae</taxon>
        <taxon>Plakobranchus</taxon>
    </lineage>
</organism>
<dbReference type="PANTHER" id="PTHR19229">
    <property type="entry name" value="ATP-BINDING CASSETTE TRANSPORTER SUBFAMILY A ABCA"/>
    <property type="match status" value="1"/>
</dbReference>
<dbReference type="EMBL" id="BLXT01000976">
    <property type="protein sequence ID" value="GFN82068.1"/>
    <property type="molecule type" value="Genomic_DNA"/>
</dbReference>
<keyword evidence="8 9" id="KW-0472">Membrane</keyword>
<reference evidence="11 12" key="1">
    <citation type="journal article" date="2021" name="Elife">
        <title>Chloroplast acquisition without the gene transfer in kleptoplastic sea slugs, Plakobranchus ocellatus.</title>
        <authorList>
            <person name="Maeda T."/>
            <person name="Takahashi S."/>
            <person name="Yoshida T."/>
            <person name="Shimamura S."/>
            <person name="Takaki Y."/>
            <person name="Nagai Y."/>
            <person name="Toyoda A."/>
            <person name="Suzuki Y."/>
            <person name="Arimoto A."/>
            <person name="Ishii H."/>
            <person name="Satoh N."/>
            <person name="Nishiyama T."/>
            <person name="Hasebe M."/>
            <person name="Maruyama T."/>
            <person name="Minagawa J."/>
            <person name="Obokata J."/>
            <person name="Shigenobu S."/>
        </authorList>
    </citation>
    <scope>NUCLEOTIDE SEQUENCE [LARGE SCALE GENOMIC DNA]</scope>
</reference>
<comment type="subcellular location">
    <subcellularLocation>
        <location evidence="1">Membrane</location>
        <topology evidence="1">Multi-pass membrane protein</topology>
    </subcellularLocation>
</comment>
<evidence type="ECO:0000313" key="11">
    <source>
        <dbReference type="EMBL" id="GFN82068.1"/>
    </source>
</evidence>
<keyword evidence="3 9" id="KW-0812">Transmembrane</keyword>
<dbReference type="GO" id="GO:0005524">
    <property type="term" value="F:ATP binding"/>
    <property type="evidence" value="ECO:0007669"/>
    <property type="project" value="UniProtKB-KW"/>
</dbReference>
<feature type="domain" description="ABC transporter" evidence="10">
    <location>
        <begin position="3"/>
        <end position="226"/>
    </location>
</feature>
<dbReference type="Pfam" id="PF00005">
    <property type="entry name" value="ABC_tran"/>
    <property type="match status" value="1"/>
</dbReference>
<evidence type="ECO:0000256" key="6">
    <source>
        <dbReference type="ARBA" id="ARBA00022840"/>
    </source>
</evidence>
<comment type="caution">
    <text evidence="11">The sequence shown here is derived from an EMBL/GenBank/DDBJ whole genome shotgun (WGS) entry which is preliminary data.</text>
</comment>
<proteinExistence type="predicted"/>
<keyword evidence="5" id="KW-0547">Nucleotide-binding</keyword>
<evidence type="ECO:0000256" key="3">
    <source>
        <dbReference type="ARBA" id="ARBA00022692"/>
    </source>
</evidence>
<evidence type="ECO:0000256" key="9">
    <source>
        <dbReference type="SAM" id="Phobius"/>
    </source>
</evidence>
<evidence type="ECO:0000256" key="8">
    <source>
        <dbReference type="ARBA" id="ARBA00023136"/>
    </source>
</evidence>
<feature type="transmembrane region" description="Helical" evidence="9">
    <location>
        <begin position="369"/>
        <end position="394"/>
    </location>
</feature>
<dbReference type="InterPro" id="IPR027417">
    <property type="entry name" value="P-loop_NTPase"/>
</dbReference>
<dbReference type="CDD" id="cd03263">
    <property type="entry name" value="ABC_subfamily_A"/>
    <property type="match status" value="1"/>
</dbReference>
<name>A0AAV3YII1_9GAST</name>
<dbReference type="GO" id="GO:0140359">
    <property type="term" value="F:ABC-type transporter activity"/>
    <property type="evidence" value="ECO:0007669"/>
    <property type="project" value="InterPro"/>
</dbReference>
<dbReference type="InterPro" id="IPR003439">
    <property type="entry name" value="ABC_transporter-like_ATP-bd"/>
</dbReference>
<evidence type="ECO:0000256" key="1">
    <source>
        <dbReference type="ARBA" id="ARBA00004141"/>
    </source>
</evidence>
<dbReference type="PANTHER" id="PTHR19229:SF250">
    <property type="entry name" value="ABC TRANSPORTER DOMAIN-CONTAINING PROTEIN-RELATED"/>
    <property type="match status" value="1"/>
</dbReference>
<protein>
    <submittedName>
        <fullName evidence="11">ATP-binding cassette sub-family a member 3</fullName>
    </submittedName>
</protein>
<accession>A0AAV3YII1</accession>
<dbReference type="AlphaFoldDB" id="A0AAV3YII1"/>
<evidence type="ECO:0000313" key="12">
    <source>
        <dbReference type="Proteomes" id="UP000735302"/>
    </source>
</evidence>
<dbReference type="SUPFAM" id="SSF52540">
    <property type="entry name" value="P-loop containing nucleoside triphosphate hydrolases"/>
    <property type="match status" value="1"/>
</dbReference>
<dbReference type="PROSITE" id="PS50893">
    <property type="entry name" value="ABC_TRANSPORTER_2"/>
    <property type="match status" value="1"/>
</dbReference>
<keyword evidence="12" id="KW-1185">Reference proteome</keyword>
<sequence length="464" mass="52312">MCQQVFDNKVSVSNLTLNMYEGQITILLGHNGAGKTTTMSMLTGFIPPTKGTAFVNGYDINTNIAGVRRSLGLCPQHDILFEVLTVKEHLWFFAKLKGYQTSNLAEEIDNLVTEIGLQSKAKKRVREISAGQKRSLSVGISLMGDSKVVFLDEPSSGMDPSTRRLTWDLLNKKRKGRTMLLSTHYMDEADAIGNRIAILVEGQLQCCGTPLFLKKLYGAGYHLIIEKEPKCDLKKLTMVIQDHIANAQIESAHMFDVSYLLPASECPMFPALFRYLSSYKTELNITAFGTTSTTMEEVFLKSEVINDEHELSQISENRSSTTAMQEGTMNIEHFDNLNHNISFLTGYSLAWSQFRALFMKRLIVALRHWTVTLLLFTLPASIVFLFFLIEHFILPPYDSSRRETLFDLEKYRRHGPIAAFVAGDAAKYGKDSEKVLEEYTNIVHRQKATTVNLTDSQVFTILAN</sequence>
<dbReference type="Proteomes" id="UP000735302">
    <property type="component" value="Unassembled WGS sequence"/>
</dbReference>
<dbReference type="GO" id="GO:0005319">
    <property type="term" value="F:lipid transporter activity"/>
    <property type="evidence" value="ECO:0007669"/>
    <property type="project" value="TreeGrafter"/>
</dbReference>
<evidence type="ECO:0000256" key="4">
    <source>
        <dbReference type="ARBA" id="ARBA00022737"/>
    </source>
</evidence>
<evidence type="ECO:0000256" key="7">
    <source>
        <dbReference type="ARBA" id="ARBA00022989"/>
    </source>
</evidence>
<dbReference type="GO" id="GO:0016887">
    <property type="term" value="F:ATP hydrolysis activity"/>
    <property type="evidence" value="ECO:0007669"/>
    <property type="project" value="InterPro"/>
</dbReference>
<evidence type="ECO:0000256" key="5">
    <source>
        <dbReference type="ARBA" id="ARBA00022741"/>
    </source>
</evidence>
<keyword evidence="6 11" id="KW-0067">ATP-binding</keyword>
<keyword evidence="4" id="KW-0677">Repeat</keyword>